<dbReference type="PANTHER" id="PTHR31431">
    <property type="entry name" value="NUCLEOPORIN NUP188 HOMOLOG"/>
    <property type="match status" value="1"/>
</dbReference>
<evidence type="ECO:0000259" key="9">
    <source>
        <dbReference type="Pfam" id="PF18378"/>
    </source>
</evidence>
<evidence type="ECO:0000256" key="7">
    <source>
        <dbReference type="ARBA" id="ARBA00023242"/>
    </source>
</evidence>
<dbReference type="Proteomes" id="UP000194127">
    <property type="component" value="Unassembled WGS sequence"/>
</dbReference>
<dbReference type="InterPro" id="IPR044840">
    <property type="entry name" value="Nup188"/>
</dbReference>
<dbReference type="GeneID" id="36326140"/>
<comment type="subcellular location">
    <subcellularLocation>
        <location evidence="1">Nucleus</location>
        <location evidence="1">Nuclear pore complex</location>
    </subcellularLocation>
</comment>
<feature type="region of interest" description="Disordered" evidence="8">
    <location>
        <begin position="1114"/>
        <end position="1135"/>
    </location>
</feature>
<keyword evidence="2" id="KW-0813">Transport</keyword>
<evidence type="ECO:0000313" key="12">
    <source>
        <dbReference type="Proteomes" id="UP000194127"/>
    </source>
</evidence>
<proteinExistence type="predicted"/>
<dbReference type="InterPro" id="IPR048883">
    <property type="entry name" value="Nup188_N-subdom_III"/>
</dbReference>
<feature type="domain" description="Nucleoporin Nup188 N-terminal subdomain III" evidence="10">
    <location>
        <begin position="690"/>
        <end position="1107"/>
    </location>
</feature>
<evidence type="ECO:0000256" key="2">
    <source>
        <dbReference type="ARBA" id="ARBA00022448"/>
    </source>
</evidence>
<accession>A0A1X6MT53</accession>
<feature type="domain" description="Nuclear pore protein Nup188 C-terminal" evidence="9">
    <location>
        <begin position="1479"/>
        <end position="1654"/>
    </location>
</feature>
<sequence>MSGESSKRSDLIDITYQQLHSFLSGHLEGNTPSELADFVKPRISHIQNVSTPFGAPSSGSRKRLESGSVTLGDGVAIRVEPADRDCAFAISTRFEIDEVAALVLLRSFLYNEGLPDSAGGEGANIIDEVVEAITPFYYSERLFLLRTLIPLFRANENAADPIHGIAGDLLSRILTDGHAFARALLAEYASKTKAPLPERVSSDPRQAVLWARQNAKEQLVLLEVLFWTMWSYASCDGPSVVRIFETAYETNLGSTQQNSTLLLDEEGVQLQRDSAALWVLLTLEVLELERAAEPGAIELMPKSEDTKLYWASTESMKRIHELVLGHTDSHYACTYMAWAFVLSRVTQAASEAIDLPQAHHDFIALLMPHSGRAYSREREPIFTLMARTCLDPDVGLFKLMFTLLTTSPLFVTSIAWRTASTLTDPNAVAYRSVFKGLVIAIVESVPIELIPDFDDFVEIWIALFGRSESRSVSGICCQFWQSDWVRGNARRAILDVARARFPVQPRPLIRLLRALSATGFLDTDPLVTANYSPHTGILDEEREMCTRYVFDFLAQLPTYTQVVPANASNGAQALYEKMPERHGSSSVAGGLIYTNLRALKLPGGTTLPPRTIGRLLSGDGGDAIAVSWQHEHSGWMLLLEFLTDYVNRKRRFTGTSNPHGDISFSQRGSHRPIPLRLEDIGAEMDREGDDAIVMDILDLIRSVVQDNPGLAAELLDTFESSDPVVAHTMVEAQPPDLVQLTTAVLEEALSRSSSQPRGAPRAPLITSAISVLAALLAQPHYSTRVWLYIRSTASLFGSEKSNGATSAVLTAERLTGQYTMTLALLHLVQQLFNEASTTVISVLQHTPKLQQVKEEVLLRAVRFVHAEIWVEHVGWKYAQLGDRFEIARRMSSLYTEVMLHAPPTLKEGPFTALSQILSEAFLAKATTSTITPLVSSLTGAGSVLGMLYAARRYGDARRLVYLMESHLRLTRVLLNFKPHLVSSTEPSLLEQALCAKVGGSVASFDGGPSKVDPVDALAGYVKDRSTGASVPIEATRVLFALCSSLASTQGSPPTIIGHLSDPEATVASLIRIVQHPYDEPQLRHALWNFITLAVDKEPALARLFVTGHFREPMPKVSEKGKEKDTGGNDASKSRSTSAVTLACDMLQQWEELWDPNPELLASLLRFMDVIWEHAHEHKQHLEPICQDARLFEHLAAILGKELGPSPDYRTADYAEVDGAQRSDLHAAVSSYAYRTAVKCHAAHILSLDIRMHLQSHPDDKQSAKPASYKSIEAMFKSEDQLTKLVLEAATSSYDPSLHDELAKQINSDFPTLTLDHLRVHDPIVEREYGDNFAFSTALLQIRLQPYSFGDTAQGAVAAHKKLMSVNLNLSLTYVQTTLTESWQFLLLQLVTYLRGTASVRSTLLALAASISGLLSVEKRSGDMMGTIHHARLSLLLALLEVIWFSTSDTKEQVASFISLVASVRGIILSASQPPGKSLLGQATVPFHRPLLQTIYFCARHSRSLVRRPKALTAEQRLSVSMMLETTLLLVVDSLRFKFDTASLGLDIDLDQDLELLVAVFQQCTRLDLNPSPSLWLARCQETDVIRTSLHLFSRLDLVGLADVALLRMRKQPLYAPHVLAFHMALASVPLAAERLASEGILAAYSQNPITTAIRVGMIDVVLPEMPGERSPAHRAYCSMLAIIAGVVASLGRHGHFFYAEAAGLVQLYGDQIHRTLSWTVGEPLSSPLIEEMEQVVNLFNAIAQNAPGDIGSDAVKRALRSFTDDALLLLQQLNYSLTHPNHLASLFEPITAHERSQFDAENNNASVNTPAEVVDPLKRPFLARLVHRLFRLSGSILSTLSIIGGAETVLIGEKDDWPIHEALIVPHSKVVLGESASMGTLLELGNCSLDVLRHLVDRPAAQALTPATPTQNALDVRESVTTIRRHLEAVTLYAVSQLAMWLSKPEFEAPAHNADADDMVVEHHPAEVLKERRSTRRQSSMTLAERLRRGMTGEMAADLLSLMAKAKPMIAKTEAILGSKDVDLTDILSRFVHERISVSS</sequence>
<evidence type="ECO:0000256" key="6">
    <source>
        <dbReference type="ARBA" id="ARBA00023132"/>
    </source>
</evidence>
<dbReference type="GO" id="GO:0006405">
    <property type="term" value="P:RNA export from nucleus"/>
    <property type="evidence" value="ECO:0007669"/>
    <property type="project" value="TreeGrafter"/>
</dbReference>
<name>A0A1X6MT53_9APHY</name>
<dbReference type="GO" id="GO:0051028">
    <property type="term" value="P:mRNA transport"/>
    <property type="evidence" value="ECO:0007669"/>
    <property type="project" value="UniProtKB-KW"/>
</dbReference>
<keyword evidence="7" id="KW-0539">Nucleus</keyword>
<keyword evidence="12" id="KW-1185">Reference proteome</keyword>
<feature type="compositionally biased region" description="Basic and acidic residues" evidence="8">
    <location>
        <begin position="1114"/>
        <end position="1126"/>
    </location>
</feature>
<dbReference type="InterPro" id="IPR041634">
    <property type="entry name" value="Nup188_C"/>
</dbReference>
<dbReference type="Gene3D" id="1.25.10.70">
    <property type="match status" value="1"/>
</dbReference>
<dbReference type="Pfam" id="PF18378">
    <property type="entry name" value="Nup188_C"/>
    <property type="match status" value="1"/>
</dbReference>
<organism evidence="11 12">
    <name type="scientific">Postia placenta MAD-698-R-SB12</name>
    <dbReference type="NCBI Taxonomy" id="670580"/>
    <lineage>
        <taxon>Eukaryota</taxon>
        <taxon>Fungi</taxon>
        <taxon>Dikarya</taxon>
        <taxon>Basidiomycota</taxon>
        <taxon>Agaricomycotina</taxon>
        <taxon>Agaricomycetes</taxon>
        <taxon>Polyporales</taxon>
        <taxon>Adustoporiaceae</taxon>
        <taxon>Rhodonia</taxon>
    </lineage>
</organism>
<dbReference type="GO" id="GO:0017056">
    <property type="term" value="F:structural constituent of nuclear pore"/>
    <property type="evidence" value="ECO:0007669"/>
    <property type="project" value="InterPro"/>
</dbReference>
<dbReference type="EMBL" id="KZ110602">
    <property type="protein sequence ID" value="OSX59558.1"/>
    <property type="molecule type" value="Genomic_DNA"/>
</dbReference>
<dbReference type="RefSeq" id="XP_024336352.1">
    <property type="nucleotide sequence ID" value="XM_024481190.1"/>
</dbReference>
<reference evidence="11 12" key="1">
    <citation type="submission" date="2017-04" db="EMBL/GenBank/DDBJ databases">
        <title>Genome Sequence of the Model Brown-Rot Fungus Postia placenta SB12.</title>
        <authorList>
            <consortium name="DOE Joint Genome Institute"/>
            <person name="Gaskell J."/>
            <person name="Kersten P."/>
            <person name="Larrondo L.F."/>
            <person name="Canessa P."/>
            <person name="Martinez D."/>
            <person name="Hibbett D."/>
            <person name="Schmoll M."/>
            <person name="Kubicek C.P."/>
            <person name="Martinez A.T."/>
            <person name="Yadav J."/>
            <person name="Master E."/>
            <person name="Magnuson J.K."/>
            <person name="James T."/>
            <person name="Yaver D."/>
            <person name="Berka R."/>
            <person name="Labutti K."/>
            <person name="Lipzen A."/>
            <person name="Aerts A."/>
            <person name="Barry K."/>
            <person name="Henrissat B."/>
            <person name="Blanchette R."/>
            <person name="Grigoriev I."/>
            <person name="Cullen D."/>
        </authorList>
    </citation>
    <scope>NUCLEOTIDE SEQUENCE [LARGE SCALE GENOMIC DNA]</scope>
    <source>
        <strain evidence="11 12">MAD-698-R-SB12</strain>
    </source>
</reference>
<dbReference type="GO" id="GO:0044611">
    <property type="term" value="C:nuclear pore inner ring"/>
    <property type="evidence" value="ECO:0007669"/>
    <property type="project" value="TreeGrafter"/>
</dbReference>
<keyword evidence="5" id="KW-0811">Translocation</keyword>
<keyword evidence="6" id="KW-0906">Nuclear pore complex</keyword>
<protein>
    <submittedName>
        <fullName evidence="11">Uncharacterized protein</fullName>
    </submittedName>
</protein>
<dbReference type="STRING" id="670580.A0A1X6MT53"/>
<keyword evidence="4" id="KW-0653">Protein transport</keyword>
<evidence type="ECO:0000313" key="11">
    <source>
        <dbReference type="EMBL" id="OSX59558.1"/>
    </source>
</evidence>
<evidence type="ECO:0000259" key="10">
    <source>
        <dbReference type="Pfam" id="PF21093"/>
    </source>
</evidence>
<dbReference type="Pfam" id="PF21093">
    <property type="entry name" value="Nup188_N-subdom_III"/>
    <property type="match status" value="1"/>
</dbReference>
<dbReference type="GO" id="GO:0006606">
    <property type="term" value="P:protein import into nucleus"/>
    <property type="evidence" value="ECO:0007669"/>
    <property type="project" value="TreeGrafter"/>
</dbReference>
<evidence type="ECO:0000256" key="1">
    <source>
        <dbReference type="ARBA" id="ARBA00004567"/>
    </source>
</evidence>
<evidence type="ECO:0000256" key="3">
    <source>
        <dbReference type="ARBA" id="ARBA00022816"/>
    </source>
</evidence>
<evidence type="ECO:0000256" key="5">
    <source>
        <dbReference type="ARBA" id="ARBA00023010"/>
    </source>
</evidence>
<evidence type="ECO:0000256" key="4">
    <source>
        <dbReference type="ARBA" id="ARBA00022927"/>
    </source>
</evidence>
<keyword evidence="3" id="KW-0509">mRNA transport</keyword>
<evidence type="ECO:0000256" key="8">
    <source>
        <dbReference type="SAM" id="MobiDB-lite"/>
    </source>
</evidence>
<dbReference type="PANTHER" id="PTHR31431:SF1">
    <property type="entry name" value="NUCLEOPORIN NUP188"/>
    <property type="match status" value="1"/>
</dbReference>
<gene>
    <name evidence="11" type="ORF">POSPLADRAFT_1059746</name>
</gene>
<dbReference type="OrthoDB" id="102511at2759"/>